<evidence type="ECO:0000256" key="10">
    <source>
        <dbReference type="ARBA" id="ARBA00045617"/>
    </source>
</evidence>
<evidence type="ECO:0000256" key="3">
    <source>
        <dbReference type="ARBA" id="ARBA00022491"/>
    </source>
</evidence>
<dbReference type="GO" id="GO:0003714">
    <property type="term" value="F:transcription corepressor activity"/>
    <property type="evidence" value="ECO:0007669"/>
    <property type="project" value="TreeGrafter"/>
</dbReference>
<dbReference type="Proteomes" id="UP000504630">
    <property type="component" value="Chromosome 9"/>
</dbReference>
<feature type="region of interest" description="Disordered" evidence="12">
    <location>
        <begin position="157"/>
        <end position="181"/>
    </location>
</feature>
<dbReference type="Gene3D" id="2.130.10.10">
    <property type="entry name" value="YVTN repeat-like/Quinoprotein amine dehydrogenase"/>
    <property type="match status" value="1"/>
</dbReference>
<dbReference type="GO" id="GO:0005634">
    <property type="term" value="C:nucleus"/>
    <property type="evidence" value="ECO:0007669"/>
    <property type="project" value="UniProtKB-SubCell"/>
</dbReference>
<sequence>MIRDLSKMYPPARHPFFLSPLPPTRRLVGVEVPHQPGQPLKFTVTESCDRIKEEFHFLQAQYHSLKLECEKLASEKTEMQRHYVMYYEMSYGLNIEMHKQAEIVKRLNAICAQVIPFLSQEHQQQVVQAVERAKQVTMAELNAIIGQQLQAQHLSHGHGIPVPLTPHPAGLQPPLPPGASTASLLALSSALSHQLPLKDERKHHDNNNEHPRDRDSVKSSSVSPSASFRTREKHRSSSDYSSDSKKQKTDDKELASTRYESDGEKSDDNLVVDVSTEDPTSPRGSPAHSPRENGLDKSRLLKKDAPLSPSSIASSSSTPSSKSKEINLNEKSTTPVSKSSTPTSRSDAPTPSSTSTPSLRSAPVKPPGVETLAPGLRTPLAVPCTYPSPFGMVPHPGMNGELSGAAAAYTGLHNISPQMSAVAAAAVAAYGRTQVVGFDPHHHIRVPGLPPNLSGIPGGKPAYSFHVSADGQMQPVPFPPDALIGSGIPRHARQINTLSHGEVVCAVTISNPTRHVYTGGKGCVKVWDISHPGNKTPVSQLDCLNRDNYIRSCRLLPDGRTLIVGGEASTLSIWDLATPTPRIKAELTSSAPACYALAISPDSKVCFSCCSDGNIAVWDLHNQTLVRQFQGHTDGASCIDISNDGTKLWTGGLDNTVRSWDLREGRQLQQHDFTSQIFSLGYCPTGEWLAVGMENNNVEVLHVTKPDKYQLHLHESCVLSLRFAHCGKWFVSTGKDNLLNAWRTPYGASIFQSKESSSVLSCDISIDDKYIVTGSGDKKATVYEVNY</sequence>
<dbReference type="FunFam" id="2.130.10.10:FF:000001">
    <property type="entry name" value="transducin-like enhancer protein 3 isoform X1"/>
    <property type="match status" value="1"/>
</dbReference>
<keyword evidence="3" id="KW-0678">Repressor</keyword>
<feature type="compositionally biased region" description="Basic and acidic residues" evidence="12">
    <location>
        <begin position="199"/>
        <end position="217"/>
    </location>
</feature>
<dbReference type="SUPFAM" id="SSF50978">
    <property type="entry name" value="WD40 repeat-like"/>
    <property type="match status" value="1"/>
</dbReference>
<dbReference type="InterPro" id="IPR019775">
    <property type="entry name" value="WD40_repeat_CS"/>
</dbReference>
<dbReference type="RefSeq" id="XP_029295197.1">
    <property type="nucleotide sequence ID" value="XM_029439337.1"/>
</dbReference>
<name>A0A6J2QD70_COTGO</name>
<organism evidence="14 15">
    <name type="scientific">Cottoperca gobio</name>
    <name type="common">Frogmouth</name>
    <name type="synonym">Aphritis gobio</name>
    <dbReference type="NCBI Taxonomy" id="56716"/>
    <lineage>
        <taxon>Eukaryota</taxon>
        <taxon>Metazoa</taxon>
        <taxon>Chordata</taxon>
        <taxon>Craniata</taxon>
        <taxon>Vertebrata</taxon>
        <taxon>Euteleostomi</taxon>
        <taxon>Actinopterygii</taxon>
        <taxon>Neopterygii</taxon>
        <taxon>Teleostei</taxon>
        <taxon>Neoteleostei</taxon>
        <taxon>Acanthomorphata</taxon>
        <taxon>Eupercaria</taxon>
        <taxon>Perciformes</taxon>
        <taxon>Notothenioidei</taxon>
        <taxon>Bovichtidae</taxon>
        <taxon>Cottoperca</taxon>
    </lineage>
</organism>
<feature type="compositionally biased region" description="Low complexity" evidence="12">
    <location>
        <begin position="306"/>
        <end position="321"/>
    </location>
</feature>
<feature type="region of interest" description="Disordered" evidence="12">
    <location>
        <begin position="199"/>
        <end position="374"/>
    </location>
</feature>
<dbReference type="PRINTS" id="PR01850">
    <property type="entry name" value="GROUCHOFAMLY"/>
</dbReference>
<dbReference type="GO" id="GO:0005667">
    <property type="term" value="C:transcription regulator complex"/>
    <property type="evidence" value="ECO:0007669"/>
    <property type="project" value="TreeGrafter"/>
</dbReference>
<evidence type="ECO:0000256" key="6">
    <source>
        <dbReference type="ARBA" id="ARBA00022843"/>
    </source>
</evidence>
<dbReference type="CDD" id="cd00200">
    <property type="entry name" value="WD40"/>
    <property type="match status" value="1"/>
</dbReference>
<keyword evidence="9" id="KW-0539">Nucleus</keyword>
<dbReference type="InterPro" id="IPR015943">
    <property type="entry name" value="WD40/YVTN_repeat-like_dom_sf"/>
</dbReference>
<keyword evidence="6" id="KW-0832">Ubl conjugation</keyword>
<evidence type="ECO:0000256" key="7">
    <source>
        <dbReference type="ARBA" id="ARBA00023015"/>
    </source>
</evidence>
<evidence type="ECO:0000256" key="9">
    <source>
        <dbReference type="ARBA" id="ARBA00023242"/>
    </source>
</evidence>
<accession>A0A6J2QD70</accession>
<dbReference type="PANTHER" id="PTHR10814:SF31">
    <property type="entry name" value="TRANSDUCIN-LIKE ENHANCER PROTEIN 4"/>
    <property type="match status" value="1"/>
</dbReference>
<dbReference type="AlphaFoldDB" id="A0A6J2QD70"/>
<keyword evidence="7" id="KW-0805">Transcription regulation</keyword>
<protein>
    <submittedName>
        <fullName evidence="15">Transducin-like enhancer protein 4 isoform X2</fullName>
    </submittedName>
</protein>
<feature type="compositionally biased region" description="Basic and acidic residues" evidence="12">
    <location>
        <begin position="242"/>
        <end position="268"/>
    </location>
</feature>
<dbReference type="PANTHER" id="PTHR10814">
    <property type="entry name" value="TRANSDUCIN-LIKE ENHANCER PROTEIN"/>
    <property type="match status" value="1"/>
</dbReference>
<evidence type="ECO:0000256" key="12">
    <source>
        <dbReference type="SAM" id="MobiDB-lite"/>
    </source>
</evidence>
<evidence type="ECO:0000313" key="14">
    <source>
        <dbReference type="Proteomes" id="UP000504630"/>
    </source>
</evidence>
<evidence type="ECO:0000259" key="13">
    <source>
        <dbReference type="Pfam" id="PF03920"/>
    </source>
</evidence>
<feature type="compositionally biased region" description="Low complexity" evidence="12">
    <location>
        <begin position="331"/>
        <end position="363"/>
    </location>
</feature>
<dbReference type="InterPro" id="IPR001680">
    <property type="entry name" value="WD40_rpt"/>
</dbReference>
<dbReference type="InterPro" id="IPR009146">
    <property type="entry name" value="Groucho_enhance"/>
</dbReference>
<dbReference type="PROSITE" id="PS50294">
    <property type="entry name" value="WD_REPEATS_REGION"/>
    <property type="match status" value="1"/>
</dbReference>
<dbReference type="SMART" id="SM00320">
    <property type="entry name" value="WD40"/>
    <property type="match status" value="7"/>
</dbReference>
<reference evidence="15" key="1">
    <citation type="submission" date="2025-08" db="UniProtKB">
        <authorList>
            <consortium name="RefSeq"/>
        </authorList>
    </citation>
    <scope>IDENTIFICATION</scope>
</reference>
<feature type="domain" description="Groucho/TLE N-terminal Q-rich" evidence="13">
    <location>
        <begin position="40"/>
        <end position="154"/>
    </location>
</feature>
<feature type="compositionally biased region" description="Basic and acidic residues" evidence="12">
    <location>
        <begin position="289"/>
        <end position="305"/>
    </location>
</feature>
<evidence type="ECO:0000256" key="5">
    <source>
        <dbReference type="ARBA" id="ARBA00022737"/>
    </source>
</evidence>
<feature type="repeat" description="WD" evidence="11">
    <location>
        <begin position="587"/>
        <end position="628"/>
    </location>
</feature>
<evidence type="ECO:0000256" key="11">
    <source>
        <dbReference type="PROSITE-ProRule" id="PRU00221"/>
    </source>
</evidence>
<dbReference type="InterPro" id="IPR005617">
    <property type="entry name" value="Groucho/TLE_N"/>
</dbReference>
<proteinExistence type="inferred from homology"/>
<feature type="compositionally biased region" description="Low complexity" evidence="12">
    <location>
        <begin position="218"/>
        <end position="227"/>
    </location>
</feature>
<comment type="similarity">
    <text evidence="2">Belongs to the WD repeat Groucho/TLE family.</text>
</comment>
<dbReference type="PROSITE" id="PS00678">
    <property type="entry name" value="WD_REPEATS_1"/>
    <property type="match status" value="2"/>
</dbReference>
<evidence type="ECO:0000256" key="1">
    <source>
        <dbReference type="ARBA" id="ARBA00004123"/>
    </source>
</evidence>
<evidence type="ECO:0000313" key="15">
    <source>
        <dbReference type="RefSeq" id="XP_029295197.1"/>
    </source>
</evidence>
<gene>
    <name evidence="15" type="primary">LOC115013232</name>
</gene>
<keyword evidence="5" id="KW-0677">Repeat</keyword>
<comment type="subcellular location">
    <subcellularLocation>
        <location evidence="1">Nucleus</location>
    </subcellularLocation>
</comment>
<keyword evidence="8" id="KW-0804">Transcription</keyword>
<keyword evidence="14" id="KW-1185">Reference proteome</keyword>
<dbReference type="PROSITE" id="PS50082">
    <property type="entry name" value="WD_REPEATS_2"/>
    <property type="match status" value="2"/>
</dbReference>
<evidence type="ECO:0000256" key="4">
    <source>
        <dbReference type="ARBA" id="ARBA00022574"/>
    </source>
</evidence>
<evidence type="ECO:0000256" key="2">
    <source>
        <dbReference type="ARBA" id="ARBA00005969"/>
    </source>
</evidence>
<comment type="function">
    <text evidence="10">Transcriptional corepressor that binds to a number of transcription factors. Inhibits the transcriptional activation mediated by CTNNB1 and TCF family members in Wnt signaling. The effects of full-length TLE family members may be modulated by association with dominant-negative AES.</text>
</comment>
<dbReference type="GeneID" id="115013232"/>
<dbReference type="InterPro" id="IPR036322">
    <property type="entry name" value="WD40_repeat_dom_sf"/>
</dbReference>
<dbReference type="Pfam" id="PF03920">
    <property type="entry name" value="TLE_N"/>
    <property type="match status" value="1"/>
</dbReference>
<dbReference type="GO" id="GO:0090090">
    <property type="term" value="P:negative regulation of canonical Wnt signaling pathway"/>
    <property type="evidence" value="ECO:0007669"/>
    <property type="project" value="TreeGrafter"/>
</dbReference>
<dbReference type="Pfam" id="PF00400">
    <property type="entry name" value="WD40"/>
    <property type="match status" value="6"/>
</dbReference>
<feature type="repeat" description="WD" evidence="11">
    <location>
        <begin position="629"/>
        <end position="670"/>
    </location>
</feature>
<evidence type="ECO:0000256" key="8">
    <source>
        <dbReference type="ARBA" id="ARBA00023163"/>
    </source>
</evidence>
<keyword evidence="4 11" id="KW-0853">WD repeat</keyword>
<feature type="compositionally biased region" description="Pro residues" evidence="12">
    <location>
        <begin position="163"/>
        <end position="177"/>
    </location>
</feature>